<keyword evidence="14" id="KW-0131">Cell cycle</keyword>
<dbReference type="GO" id="GO:0042729">
    <property type="term" value="C:DASH complex"/>
    <property type="evidence" value="ECO:0007669"/>
    <property type="project" value="InterPro"/>
</dbReference>
<keyword evidence="5" id="KW-0158">Chromosome</keyword>
<keyword evidence="9" id="KW-0498">Mitosis</keyword>
<evidence type="ECO:0000256" key="12">
    <source>
        <dbReference type="ARBA" id="ARBA00023212"/>
    </source>
</evidence>
<feature type="compositionally biased region" description="Gly residues" evidence="18">
    <location>
        <begin position="171"/>
        <end position="182"/>
    </location>
</feature>
<dbReference type="Pfam" id="PF08656">
    <property type="entry name" value="DASH_Dad3"/>
    <property type="match status" value="1"/>
</dbReference>
<dbReference type="GO" id="GO:0008608">
    <property type="term" value="P:attachment of spindle microtubules to kinetochore"/>
    <property type="evidence" value="ECO:0007669"/>
    <property type="project" value="InterPro"/>
</dbReference>
<evidence type="ECO:0000256" key="14">
    <source>
        <dbReference type="ARBA" id="ARBA00023306"/>
    </source>
</evidence>
<gene>
    <name evidence="19" type="ORF">PAAG_02393</name>
</gene>
<evidence type="ECO:0000256" key="2">
    <source>
        <dbReference type="ARBA" id="ARBA00004186"/>
    </source>
</evidence>
<keyword evidence="10" id="KW-0159">Chromosome partition</keyword>
<feature type="compositionally biased region" description="Low complexity" evidence="18">
    <location>
        <begin position="1"/>
        <end position="19"/>
    </location>
</feature>
<evidence type="ECO:0000256" key="6">
    <source>
        <dbReference type="ARBA" id="ARBA00022490"/>
    </source>
</evidence>
<dbReference type="AlphaFoldDB" id="C1GUS0"/>
<evidence type="ECO:0000256" key="1">
    <source>
        <dbReference type="ARBA" id="ARBA00004123"/>
    </source>
</evidence>
<dbReference type="InterPro" id="IPR013965">
    <property type="entry name" value="DASH_Dad3"/>
</dbReference>
<keyword evidence="12" id="KW-0206">Cytoskeleton</keyword>
<feature type="region of interest" description="Disordered" evidence="18">
    <location>
        <begin position="144"/>
        <end position="182"/>
    </location>
</feature>
<dbReference type="Proteomes" id="UP000002059">
    <property type="component" value="Partially assembled WGS sequence"/>
</dbReference>
<proteinExistence type="inferred from homology"/>
<dbReference type="GeneID" id="9099050"/>
<evidence type="ECO:0000256" key="15">
    <source>
        <dbReference type="ARBA" id="ARBA00023328"/>
    </source>
</evidence>
<evidence type="ECO:0000256" key="4">
    <source>
        <dbReference type="ARBA" id="ARBA00006277"/>
    </source>
</evidence>
<dbReference type="GO" id="GO:0051010">
    <property type="term" value="F:microtubule plus-end binding"/>
    <property type="evidence" value="ECO:0007669"/>
    <property type="project" value="TreeGrafter"/>
</dbReference>
<feature type="compositionally biased region" description="Acidic residues" evidence="18">
    <location>
        <begin position="20"/>
        <end position="30"/>
    </location>
</feature>
<dbReference type="KEGG" id="pbl:PAAG_02393"/>
<dbReference type="HOGENOM" id="CLU_1618502_0_0_1"/>
<dbReference type="PANTHER" id="PTHR28017">
    <property type="entry name" value="DASH COMPLEX SUBUNIT DAD3"/>
    <property type="match status" value="1"/>
</dbReference>
<evidence type="ECO:0000256" key="18">
    <source>
        <dbReference type="SAM" id="MobiDB-lite"/>
    </source>
</evidence>
<sequence length="182" mass="19085">MTPPLSTSRSSRPIPSSANDDIDIDIDIDIDSPPIGRNDNNGISTATAMGGTTGSSTTPSTNPLLRENPLLSPLEQEVLNEYSRLLGNMNKLSDSLAYLSTRPAAETLDALRLLERKTATVCTLLKASVYSIVLQQQIYNGEGADQGGGGDGGAGGNAEYEGNEHERGHGKQGGGYGYDDGN</sequence>
<dbReference type="OrthoDB" id="2443965at2759"/>
<keyword evidence="6" id="KW-0963">Cytoplasm</keyword>
<protein>
    <recommendedName>
        <fullName evidence="16">DASH complex subunit DAD3</fullName>
    </recommendedName>
    <alternativeName>
        <fullName evidence="17">Outer kinetochore protein DAD3</fullName>
    </alternativeName>
</protein>
<dbReference type="EMBL" id="KN293996">
    <property type="protein sequence ID" value="EEH40338.2"/>
    <property type="molecule type" value="Genomic_DNA"/>
</dbReference>
<evidence type="ECO:0000256" key="16">
    <source>
        <dbReference type="ARBA" id="ARBA00044179"/>
    </source>
</evidence>
<dbReference type="GO" id="GO:0051301">
    <property type="term" value="P:cell division"/>
    <property type="evidence" value="ECO:0007669"/>
    <property type="project" value="UniProtKB-KW"/>
</dbReference>
<evidence type="ECO:0000256" key="11">
    <source>
        <dbReference type="ARBA" id="ARBA00022838"/>
    </source>
</evidence>
<keyword evidence="11" id="KW-0995">Kinetochore</keyword>
<feature type="compositionally biased region" description="Gly residues" evidence="18">
    <location>
        <begin position="144"/>
        <end position="156"/>
    </location>
</feature>
<name>C1GUS0_PARBA</name>
<evidence type="ECO:0000256" key="9">
    <source>
        <dbReference type="ARBA" id="ARBA00022776"/>
    </source>
</evidence>
<dbReference type="STRING" id="502779.C1GUS0"/>
<evidence type="ECO:0000313" key="19">
    <source>
        <dbReference type="EMBL" id="EEH40338.2"/>
    </source>
</evidence>
<keyword evidence="15" id="KW-0137">Centromere</keyword>
<dbReference type="GO" id="GO:0005874">
    <property type="term" value="C:microtubule"/>
    <property type="evidence" value="ECO:0007669"/>
    <property type="project" value="UniProtKB-KW"/>
</dbReference>
<accession>C1GUS0</accession>
<evidence type="ECO:0000256" key="17">
    <source>
        <dbReference type="ARBA" id="ARBA00044305"/>
    </source>
</evidence>
<comment type="subcellular location">
    <subcellularLocation>
        <location evidence="3">Chromosome</location>
        <location evidence="3">Centromere</location>
        <location evidence="3">Kinetochore</location>
    </subcellularLocation>
    <subcellularLocation>
        <location evidence="2">Cytoplasm</location>
        <location evidence="2">Cytoskeleton</location>
        <location evidence="2">Spindle</location>
    </subcellularLocation>
    <subcellularLocation>
        <location evidence="1">Nucleus</location>
    </subcellularLocation>
</comment>
<comment type="similarity">
    <text evidence="4">Belongs to the DASH complex DAD3 family.</text>
</comment>
<evidence type="ECO:0000256" key="3">
    <source>
        <dbReference type="ARBA" id="ARBA00004629"/>
    </source>
</evidence>
<evidence type="ECO:0000313" key="20">
    <source>
        <dbReference type="Proteomes" id="UP000002059"/>
    </source>
</evidence>
<dbReference type="eggNOG" id="ENOG502SCNH">
    <property type="taxonomic scope" value="Eukaryota"/>
</dbReference>
<keyword evidence="8" id="KW-0493">Microtubule</keyword>
<dbReference type="GO" id="GO:0072686">
    <property type="term" value="C:mitotic spindle"/>
    <property type="evidence" value="ECO:0007669"/>
    <property type="project" value="InterPro"/>
</dbReference>
<evidence type="ECO:0000256" key="5">
    <source>
        <dbReference type="ARBA" id="ARBA00022454"/>
    </source>
</evidence>
<organism evidence="19 20">
    <name type="scientific">Paracoccidioides lutzii (strain ATCC MYA-826 / Pb01)</name>
    <name type="common">Paracoccidioides brasiliensis</name>
    <dbReference type="NCBI Taxonomy" id="502779"/>
    <lineage>
        <taxon>Eukaryota</taxon>
        <taxon>Fungi</taxon>
        <taxon>Dikarya</taxon>
        <taxon>Ascomycota</taxon>
        <taxon>Pezizomycotina</taxon>
        <taxon>Eurotiomycetes</taxon>
        <taxon>Eurotiomycetidae</taxon>
        <taxon>Onygenales</taxon>
        <taxon>Ajellomycetaceae</taxon>
        <taxon>Paracoccidioides</taxon>
    </lineage>
</organism>
<feature type="compositionally biased region" description="Low complexity" evidence="18">
    <location>
        <begin position="42"/>
        <end position="61"/>
    </location>
</feature>
<keyword evidence="7" id="KW-0132">Cell division</keyword>
<reference evidence="19 20" key="1">
    <citation type="journal article" date="2011" name="PLoS Genet.">
        <title>Comparative genomic analysis of human fungal pathogens causing paracoccidioidomycosis.</title>
        <authorList>
            <person name="Desjardins C.A."/>
            <person name="Champion M.D."/>
            <person name="Holder J.W."/>
            <person name="Muszewska A."/>
            <person name="Goldberg J."/>
            <person name="Bailao A.M."/>
            <person name="Brigido M.M."/>
            <person name="Ferreira M.E."/>
            <person name="Garcia A.M."/>
            <person name="Grynberg M."/>
            <person name="Gujja S."/>
            <person name="Heiman D.I."/>
            <person name="Henn M.R."/>
            <person name="Kodira C.D."/>
            <person name="Leon-Narvaez H."/>
            <person name="Longo L.V."/>
            <person name="Ma L.J."/>
            <person name="Malavazi I."/>
            <person name="Matsuo A.L."/>
            <person name="Morais F.V."/>
            <person name="Pereira M."/>
            <person name="Rodriguez-Brito S."/>
            <person name="Sakthikumar S."/>
            <person name="Salem-Izacc S.M."/>
            <person name="Sykes S.M."/>
            <person name="Teixeira M.M."/>
            <person name="Vallejo M.C."/>
            <person name="Walter M.E."/>
            <person name="Yandava C."/>
            <person name="Young S."/>
            <person name="Zeng Q."/>
            <person name="Zucker J."/>
            <person name="Felipe M.S."/>
            <person name="Goldman G.H."/>
            <person name="Haas B.J."/>
            <person name="McEwen J.G."/>
            <person name="Nino-Vega G."/>
            <person name="Puccia R."/>
            <person name="San-Blas G."/>
            <person name="Soares C.M."/>
            <person name="Birren B.W."/>
            <person name="Cuomo C.A."/>
        </authorList>
    </citation>
    <scope>NUCLEOTIDE SEQUENCE [LARGE SCALE GENOMIC DNA]</scope>
    <source>
        <strain evidence="20">ATCC MYA-826 / Pb01</strain>
    </source>
</reference>
<dbReference type="OMA" id="EYEGNEH"/>
<evidence type="ECO:0000256" key="13">
    <source>
        <dbReference type="ARBA" id="ARBA00023242"/>
    </source>
</evidence>
<evidence type="ECO:0000256" key="8">
    <source>
        <dbReference type="ARBA" id="ARBA00022701"/>
    </source>
</evidence>
<feature type="region of interest" description="Disordered" evidence="18">
    <location>
        <begin position="1"/>
        <end position="63"/>
    </location>
</feature>
<evidence type="ECO:0000256" key="10">
    <source>
        <dbReference type="ARBA" id="ARBA00022829"/>
    </source>
</evidence>
<dbReference type="VEuPathDB" id="FungiDB:PAAG_02393"/>
<evidence type="ECO:0000256" key="7">
    <source>
        <dbReference type="ARBA" id="ARBA00022618"/>
    </source>
</evidence>
<keyword evidence="20" id="KW-1185">Reference proteome</keyword>
<keyword evidence="13" id="KW-0539">Nucleus</keyword>
<dbReference type="PANTHER" id="PTHR28017:SF1">
    <property type="entry name" value="DASH COMPLEX SUBUNIT DAD3"/>
    <property type="match status" value="1"/>
</dbReference>
<dbReference type="RefSeq" id="XP_002795687.2">
    <property type="nucleotide sequence ID" value="XM_002795641.2"/>
</dbReference>